<dbReference type="Pfam" id="PF01266">
    <property type="entry name" value="DAO"/>
    <property type="match status" value="1"/>
</dbReference>
<dbReference type="AlphaFoldDB" id="A0A5Q4BJY1"/>
<name>A0A5Q4BJY1_9PEZI</name>
<comment type="cofactor">
    <cofactor evidence="1">
        <name>FAD</name>
        <dbReference type="ChEBI" id="CHEBI:57692"/>
    </cofactor>
</comment>
<evidence type="ECO:0000256" key="7">
    <source>
        <dbReference type="ARBA" id="ARBA00038878"/>
    </source>
</evidence>
<feature type="domain" description="FAD dependent oxidoreductase" evidence="9">
    <location>
        <begin position="34"/>
        <end position="392"/>
    </location>
</feature>
<evidence type="ECO:0000259" key="9">
    <source>
        <dbReference type="Pfam" id="PF01266"/>
    </source>
</evidence>
<comment type="similarity">
    <text evidence="6">Belongs to the L2HGDH family.</text>
</comment>
<dbReference type="InterPro" id="IPR036188">
    <property type="entry name" value="FAD/NAD-bd_sf"/>
</dbReference>
<evidence type="ECO:0000256" key="2">
    <source>
        <dbReference type="ARBA" id="ARBA00022630"/>
    </source>
</evidence>
<keyword evidence="2" id="KW-0285">Flavoprotein</keyword>
<comment type="caution">
    <text evidence="10">The sequence shown here is derived from an EMBL/GenBank/DDBJ whole genome shotgun (WGS) entry which is preliminary data.</text>
</comment>
<comment type="catalytic activity">
    <reaction evidence="5">
        <text>(S)-2-hydroxyglutarate + A = 2-oxoglutarate + AH2</text>
        <dbReference type="Rhea" id="RHEA:21252"/>
        <dbReference type="ChEBI" id="CHEBI:13193"/>
        <dbReference type="ChEBI" id="CHEBI:16782"/>
        <dbReference type="ChEBI" id="CHEBI:16810"/>
        <dbReference type="ChEBI" id="CHEBI:17499"/>
        <dbReference type="EC" id="1.1.99.2"/>
    </reaction>
</comment>
<keyword evidence="4" id="KW-0560">Oxidoreductase</keyword>
<dbReference type="InterPro" id="IPR006076">
    <property type="entry name" value="FAD-dep_OxRdtase"/>
</dbReference>
<dbReference type="EMBL" id="PUHP01000962">
    <property type="protein sequence ID" value="TQN67283.1"/>
    <property type="molecule type" value="Genomic_DNA"/>
</dbReference>
<evidence type="ECO:0000256" key="8">
    <source>
        <dbReference type="ARBA" id="ARBA00041137"/>
    </source>
</evidence>
<dbReference type="Gene3D" id="3.50.50.60">
    <property type="entry name" value="FAD/NAD(P)-binding domain"/>
    <property type="match status" value="1"/>
</dbReference>
<evidence type="ECO:0000256" key="6">
    <source>
        <dbReference type="ARBA" id="ARBA00037941"/>
    </source>
</evidence>
<dbReference type="SUPFAM" id="SSF51905">
    <property type="entry name" value="FAD/NAD(P)-binding domain"/>
    <property type="match status" value="1"/>
</dbReference>
<dbReference type="PANTHER" id="PTHR43104:SF4">
    <property type="entry name" value="L-2-HYDROXYGLUTARATE DEHYDROGENASE, MITOCHONDRIAL"/>
    <property type="match status" value="1"/>
</dbReference>
<evidence type="ECO:0000256" key="1">
    <source>
        <dbReference type="ARBA" id="ARBA00001974"/>
    </source>
</evidence>
<keyword evidence="3" id="KW-0274">FAD</keyword>
<evidence type="ECO:0000256" key="5">
    <source>
        <dbReference type="ARBA" id="ARBA00036066"/>
    </source>
</evidence>
<dbReference type="PANTHER" id="PTHR43104">
    <property type="entry name" value="L-2-HYDROXYGLUTARATE DEHYDROGENASE, MITOCHONDRIAL"/>
    <property type="match status" value="1"/>
</dbReference>
<dbReference type="OrthoDB" id="498204at2759"/>
<evidence type="ECO:0000313" key="11">
    <source>
        <dbReference type="Proteomes" id="UP000326340"/>
    </source>
</evidence>
<protein>
    <recommendedName>
        <fullName evidence="8">L-2-hydroxyglutarate dehydrogenase, mitochondrial</fullName>
        <ecNumber evidence="7">1.1.99.2</ecNumber>
    </recommendedName>
</protein>
<evidence type="ECO:0000256" key="4">
    <source>
        <dbReference type="ARBA" id="ARBA00023002"/>
    </source>
</evidence>
<dbReference type="GO" id="GO:0047545">
    <property type="term" value="F:(S)-2-hydroxyglutarate dehydrogenase activity"/>
    <property type="evidence" value="ECO:0007669"/>
    <property type="project" value="UniProtKB-EC"/>
</dbReference>
<dbReference type="Proteomes" id="UP000326340">
    <property type="component" value="Unassembled WGS sequence"/>
</dbReference>
<dbReference type="EC" id="1.1.99.2" evidence="7"/>
<accession>A0A5Q4BJY1</accession>
<dbReference type="Gene3D" id="3.30.9.10">
    <property type="entry name" value="D-Amino Acid Oxidase, subunit A, domain 2"/>
    <property type="match status" value="1"/>
</dbReference>
<evidence type="ECO:0000313" key="10">
    <source>
        <dbReference type="EMBL" id="TQN67283.1"/>
    </source>
</evidence>
<keyword evidence="11" id="KW-1185">Reference proteome</keyword>
<organism evidence="10 11">
    <name type="scientific">Colletotrichum shisoi</name>
    <dbReference type="NCBI Taxonomy" id="2078593"/>
    <lineage>
        <taxon>Eukaryota</taxon>
        <taxon>Fungi</taxon>
        <taxon>Dikarya</taxon>
        <taxon>Ascomycota</taxon>
        <taxon>Pezizomycotina</taxon>
        <taxon>Sordariomycetes</taxon>
        <taxon>Hypocreomycetidae</taxon>
        <taxon>Glomerellales</taxon>
        <taxon>Glomerellaceae</taxon>
        <taxon>Colletotrichum</taxon>
        <taxon>Colletotrichum destructivum species complex</taxon>
    </lineage>
</organism>
<sequence length="399" mass="42071">MSLRPLLLRSINGLGRARRGFSTTTPARADFTHIVVGGGAVGLATARALAQRPGTSTVLLERHGAIGTETSSRNSEVIHAGIYYGAGTLKTSLCIRGKELLYAFCRERGVGHANTGKWIVAQTAAQREALGRVHDFCKHEIHEARRLEPEVRAAAGVLESPTTGIVDSHGLMVALTGLFEDAGGVVALSSAVTAVTPLGDRGSAGWEVRVRDPATGEESAVTAEVLVNAAGLGAVDVHNMIVPAPERRSMYYAKGNYFSCAGSAPKVGRLIYPAPEPGAGGLGTHLTLDLAGRVRFGPDVEWVDLPDDLAVNGARLPAAVEAIKKYLPDLDESCLVPDYAGIRPKLEKLGAVAHGTGFHDFIIRKEDGYEGWVNLLGIESPGLTSCLAIAERVDGILYA</sequence>
<proteinExistence type="inferred from homology"/>
<gene>
    <name evidence="10" type="primary">L2HGDH</name>
    <name evidence="10" type="ORF">CSHISOI_08184</name>
</gene>
<reference evidence="10 11" key="1">
    <citation type="journal article" date="2019" name="Sci. Rep.">
        <title>Colletotrichum shisoi sp. nov., an anthracnose pathogen of Perilla frutescens in Japan: molecular phylogenetic, morphological and genomic evidence.</title>
        <authorList>
            <person name="Gan P."/>
            <person name="Tsushima A."/>
            <person name="Hiroyama R."/>
            <person name="Narusaka M."/>
            <person name="Takano Y."/>
            <person name="Narusaka Y."/>
            <person name="Kawaradani M."/>
            <person name="Damm U."/>
            <person name="Shirasu K."/>
        </authorList>
    </citation>
    <scope>NUCLEOTIDE SEQUENCE [LARGE SCALE GENOMIC DNA]</scope>
    <source>
        <strain evidence="10 11">PG-2018a</strain>
    </source>
</reference>
<evidence type="ECO:0000256" key="3">
    <source>
        <dbReference type="ARBA" id="ARBA00022827"/>
    </source>
</evidence>